<feature type="domain" description="Gram-positive cocci surface proteins LPxTG" evidence="7">
    <location>
        <begin position="523"/>
        <end position="563"/>
    </location>
</feature>
<evidence type="ECO:0000256" key="2">
    <source>
        <dbReference type="ARBA" id="ARBA00022525"/>
    </source>
</evidence>
<dbReference type="Pfam" id="PF17802">
    <property type="entry name" value="SpaA"/>
    <property type="match status" value="1"/>
</dbReference>
<protein>
    <submittedName>
        <fullName evidence="10">SpaH/EbpB family LPXTG-anchored major pilin</fullName>
    </submittedName>
</protein>
<keyword evidence="5" id="KW-1133">Transmembrane helix</keyword>
<evidence type="ECO:0000256" key="3">
    <source>
        <dbReference type="ARBA" id="ARBA00022729"/>
    </source>
</evidence>
<dbReference type="InterPro" id="IPR047589">
    <property type="entry name" value="DUF11_rpt"/>
</dbReference>
<dbReference type="EMBL" id="DXCH01000339">
    <property type="protein sequence ID" value="HIZ08803.1"/>
    <property type="molecule type" value="Genomic_DNA"/>
</dbReference>
<proteinExistence type="predicted"/>
<dbReference type="InterPro" id="IPR048052">
    <property type="entry name" value="FM1-like"/>
</dbReference>
<keyword evidence="5" id="KW-0472">Membrane</keyword>
<dbReference type="InterPro" id="IPR019931">
    <property type="entry name" value="LPXTG_anchor"/>
</dbReference>
<dbReference type="Pfam" id="PF00746">
    <property type="entry name" value="Gram_pos_anchor"/>
    <property type="match status" value="1"/>
</dbReference>
<evidence type="ECO:0000313" key="10">
    <source>
        <dbReference type="EMBL" id="HIZ08803.1"/>
    </source>
</evidence>
<keyword evidence="3 6" id="KW-0732">Signal</keyword>
<dbReference type="InterPro" id="IPR041033">
    <property type="entry name" value="SpaA_PFL_dom_1"/>
</dbReference>
<keyword evidence="1" id="KW-0134">Cell wall</keyword>
<feature type="signal peptide" evidence="6">
    <location>
        <begin position="1"/>
        <end position="29"/>
    </location>
</feature>
<dbReference type="InterPro" id="IPR026345">
    <property type="entry name" value="Adh_isopep-form_adh_dom"/>
</dbReference>
<keyword evidence="5" id="KW-0812">Transmembrane</keyword>
<organism evidence="10 11">
    <name type="scientific">Candidatus Eubacterium avistercoris</name>
    <dbReference type="NCBI Taxonomy" id="2838567"/>
    <lineage>
        <taxon>Bacteria</taxon>
        <taxon>Bacillati</taxon>
        <taxon>Bacillota</taxon>
        <taxon>Clostridia</taxon>
        <taxon>Eubacteriales</taxon>
        <taxon>Eubacteriaceae</taxon>
        <taxon>Eubacterium</taxon>
    </lineage>
</organism>
<name>A0A9D2IHR1_9FIRM</name>
<gene>
    <name evidence="10" type="ORF">IAA08_12805</name>
</gene>
<keyword evidence="2" id="KW-0964">Secreted</keyword>
<reference evidence="10" key="1">
    <citation type="journal article" date="2021" name="PeerJ">
        <title>Extensive microbial diversity within the chicken gut microbiome revealed by metagenomics and culture.</title>
        <authorList>
            <person name="Gilroy R."/>
            <person name="Ravi A."/>
            <person name="Getino M."/>
            <person name="Pursley I."/>
            <person name="Horton D.L."/>
            <person name="Alikhan N.F."/>
            <person name="Baker D."/>
            <person name="Gharbi K."/>
            <person name="Hall N."/>
            <person name="Watson M."/>
            <person name="Adriaenssens E.M."/>
            <person name="Foster-Nyarko E."/>
            <person name="Jarju S."/>
            <person name="Secka A."/>
            <person name="Antonio M."/>
            <person name="Oren A."/>
            <person name="Chaudhuri R.R."/>
            <person name="La Ragione R."/>
            <person name="Hildebrand F."/>
            <person name="Pallen M.J."/>
        </authorList>
    </citation>
    <scope>NUCLEOTIDE SEQUENCE</scope>
    <source>
        <strain evidence="10">CHK192-9172</strain>
    </source>
</reference>
<evidence type="ECO:0000259" key="8">
    <source>
        <dbReference type="Pfam" id="PF17802"/>
    </source>
</evidence>
<evidence type="ECO:0000259" key="7">
    <source>
        <dbReference type="Pfam" id="PF00746"/>
    </source>
</evidence>
<dbReference type="Gene3D" id="2.60.40.740">
    <property type="match status" value="1"/>
</dbReference>
<dbReference type="Proteomes" id="UP000824024">
    <property type="component" value="Unassembled WGS sequence"/>
</dbReference>
<evidence type="ECO:0000259" key="9">
    <source>
        <dbReference type="Pfam" id="PF17998"/>
    </source>
</evidence>
<dbReference type="InterPro" id="IPR013783">
    <property type="entry name" value="Ig-like_fold"/>
</dbReference>
<feature type="chain" id="PRO_5038736526" evidence="6">
    <location>
        <begin position="30"/>
        <end position="564"/>
    </location>
</feature>
<dbReference type="InterPro" id="IPR008966">
    <property type="entry name" value="Adhesion_dom_sf"/>
</dbReference>
<evidence type="ECO:0000313" key="11">
    <source>
        <dbReference type="Proteomes" id="UP000824024"/>
    </source>
</evidence>
<accession>A0A9D2IHR1</accession>
<evidence type="ECO:0000256" key="1">
    <source>
        <dbReference type="ARBA" id="ARBA00022512"/>
    </source>
</evidence>
<dbReference type="NCBIfam" id="NF033902">
    <property type="entry name" value="iso_D2_wall_anc"/>
    <property type="match status" value="1"/>
</dbReference>
<dbReference type="NCBIfam" id="TIGR04226">
    <property type="entry name" value="RrgB_K2N_iso_D2"/>
    <property type="match status" value="1"/>
</dbReference>
<feature type="domain" description="SpaA-like prealbumin fold" evidence="8">
    <location>
        <begin position="363"/>
        <end position="465"/>
    </location>
</feature>
<feature type="transmembrane region" description="Helical" evidence="5">
    <location>
        <begin position="539"/>
        <end position="559"/>
    </location>
</feature>
<keyword evidence="4" id="KW-0572">Peptidoglycan-anchor</keyword>
<dbReference type="Gene3D" id="2.60.40.10">
    <property type="entry name" value="Immunoglobulins"/>
    <property type="match status" value="1"/>
</dbReference>
<comment type="caution">
    <text evidence="10">The sequence shown here is derived from an EMBL/GenBank/DDBJ whole genome shotgun (WGS) entry which is preliminary data.</text>
</comment>
<evidence type="ECO:0000256" key="6">
    <source>
        <dbReference type="SAM" id="SignalP"/>
    </source>
</evidence>
<dbReference type="InterPro" id="IPR026466">
    <property type="entry name" value="Fim_isopep_form_D2_dom"/>
</dbReference>
<dbReference type="AlphaFoldDB" id="A0A9D2IHR1"/>
<sequence>MKKKKGFRRIIALCLVMALTLAMSVSVFAADAQPGDKIAAGTTGSFQVTGFSAADTTEVTAYKIIDVKIDATGVPQNPMYKWSEAVADLVEAYDAENGVDYIDANGAVTKSYGELTGDEATEFLEDLTSKIKDKDVDSIIEHSTGGTATFNNMAMGVYLLTASETKGVRIYHPTTVQLLPVYDEGDQRWELGEAVVGDHSADAVMKSQEPAIGKDVNDKTVAVGDEVTYTLNVTVPEYPQNAAACKFVVGDKLSEGLEYVEGSIKIKDKSDAVLGKEFYTVDEDGGESETGRKYTFQITFTEAYVKAHGGETLTITYQAKITEDAVQNSDDLVNEAYIGYNHDPYDDSSYIEIPDEEKVFTYNINIVKTDKEDKRLAGAQFTLAKKENGSDSTLYFTKTGEGVYTYRGTTLGPDLTDRIEVSESGELHIQGIDTGTYVLKEVKAPEGGYVLPEGEGITIIVSDAKSKEGSENPDGILDDNTINKDNPTEVEVDGTYELGKFDGDKKIEIEGNTVSIKVVNTSEADANFTLPLTGGPGTVIFSIAGVAIMGIAVAVIVSARRRKA</sequence>
<reference evidence="10" key="2">
    <citation type="submission" date="2021-04" db="EMBL/GenBank/DDBJ databases">
        <authorList>
            <person name="Gilroy R."/>
        </authorList>
    </citation>
    <scope>NUCLEOTIDE SEQUENCE</scope>
    <source>
        <strain evidence="10">CHK192-9172</strain>
    </source>
</reference>
<evidence type="ECO:0000256" key="5">
    <source>
        <dbReference type="SAM" id="Phobius"/>
    </source>
</evidence>
<dbReference type="SUPFAM" id="SSF49401">
    <property type="entry name" value="Bacterial adhesins"/>
    <property type="match status" value="1"/>
</dbReference>
<feature type="domain" description="Adhesin isopeptide-forming adherence" evidence="9">
    <location>
        <begin position="206"/>
        <end position="341"/>
    </location>
</feature>
<evidence type="ECO:0000256" key="4">
    <source>
        <dbReference type="ARBA" id="ARBA00023088"/>
    </source>
</evidence>
<dbReference type="NCBIfam" id="TIGR01451">
    <property type="entry name" value="B_ant_repeat"/>
    <property type="match status" value="1"/>
</dbReference>
<dbReference type="Pfam" id="PF17998">
    <property type="entry name" value="AgI_II_C2"/>
    <property type="match status" value="1"/>
</dbReference>